<evidence type="ECO:0000256" key="3">
    <source>
        <dbReference type="ARBA" id="ARBA00022578"/>
    </source>
</evidence>
<evidence type="ECO:0000256" key="5">
    <source>
        <dbReference type="ARBA" id="ARBA00023172"/>
    </source>
</evidence>
<evidence type="ECO:0000313" key="8">
    <source>
        <dbReference type="Proteomes" id="UP000031258"/>
    </source>
</evidence>
<keyword evidence="4 6" id="KW-0238">DNA-binding</keyword>
<comment type="similarity">
    <text evidence="2 6">Belongs to the transposase mutator family.</text>
</comment>
<sequence>MKLIKYKALGVNSSGHKELLGLWISQNEGAKFWLSVLTELKNRGVEEDIYSLC</sequence>
<dbReference type="AlphaFoldDB" id="A0A0C1QMA2"/>
<reference evidence="7 8" key="1">
    <citation type="submission" date="2014-11" db="EMBL/GenBank/DDBJ databases">
        <title>A Rickettsiales Symbiont of Amoebae With Ancient Features.</title>
        <authorList>
            <person name="Schulz F."/>
            <person name="Martijn J."/>
            <person name="Wascher F."/>
            <person name="Kostanjsek R."/>
            <person name="Ettema T.J."/>
            <person name="Horn M."/>
        </authorList>
    </citation>
    <scope>NUCLEOTIDE SEQUENCE [LARGE SCALE GENOMIC DNA]</scope>
    <source>
        <strain evidence="7 8">UWC36</strain>
    </source>
</reference>
<keyword evidence="5 6" id="KW-0233">DNA recombination</keyword>
<dbReference type="PANTHER" id="PTHR33217">
    <property type="entry name" value="TRANSPOSASE FOR INSERTION SEQUENCE ELEMENT IS1081"/>
    <property type="match status" value="1"/>
</dbReference>
<evidence type="ECO:0000313" key="7">
    <source>
        <dbReference type="EMBL" id="KIE05163.1"/>
    </source>
</evidence>
<evidence type="ECO:0000256" key="2">
    <source>
        <dbReference type="ARBA" id="ARBA00010961"/>
    </source>
</evidence>
<name>A0A0C1QMA2_9RICK</name>
<dbReference type="GO" id="GO:0006313">
    <property type="term" value="P:DNA transposition"/>
    <property type="evidence" value="ECO:0007669"/>
    <property type="project" value="UniProtKB-UniRule"/>
</dbReference>
<evidence type="ECO:0000256" key="4">
    <source>
        <dbReference type="ARBA" id="ARBA00023125"/>
    </source>
</evidence>
<proteinExistence type="inferred from homology"/>
<dbReference type="Pfam" id="PF00872">
    <property type="entry name" value="Transposase_mut"/>
    <property type="match status" value="1"/>
</dbReference>
<accession>A0A0C1QMA2</accession>
<dbReference type="PANTHER" id="PTHR33217:SF5">
    <property type="entry name" value="MUTATOR FAMILY TRANSPOSASE"/>
    <property type="match status" value="1"/>
</dbReference>
<dbReference type="Proteomes" id="UP000031258">
    <property type="component" value="Unassembled WGS sequence"/>
</dbReference>
<dbReference type="STRING" id="86105.NF27_ER00060"/>
<dbReference type="GO" id="GO:0004803">
    <property type="term" value="F:transposase activity"/>
    <property type="evidence" value="ECO:0007669"/>
    <property type="project" value="UniProtKB-UniRule"/>
</dbReference>
<evidence type="ECO:0000256" key="1">
    <source>
        <dbReference type="ARBA" id="ARBA00002190"/>
    </source>
</evidence>
<gene>
    <name evidence="7" type="ORF">NF27_ER00060</name>
</gene>
<organism evidence="7 8">
    <name type="scientific">Candidatus Jidaibacter acanthamoebae</name>
    <dbReference type="NCBI Taxonomy" id="86105"/>
    <lineage>
        <taxon>Bacteria</taxon>
        <taxon>Pseudomonadati</taxon>
        <taxon>Pseudomonadota</taxon>
        <taxon>Alphaproteobacteria</taxon>
        <taxon>Rickettsiales</taxon>
        <taxon>Candidatus Midichloriaceae</taxon>
        <taxon>Candidatus Jidaibacter</taxon>
    </lineage>
</organism>
<evidence type="ECO:0000256" key="6">
    <source>
        <dbReference type="RuleBase" id="RU365089"/>
    </source>
</evidence>
<keyword evidence="8" id="KW-1185">Reference proteome</keyword>
<comment type="caution">
    <text evidence="7">The sequence shown here is derived from an EMBL/GenBank/DDBJ whole genome shotgun (WGS) entry which is preliminary data.</text>
</comment>
<dbReference type="EMBL" id="JSWE01000117">
    <property type="protein sequence ID" value="KIE05163.1"/>
    <property type="molecule type" value="Genomic_DNA"/>
</dbReference>
<protein>
    <recommendedName>
        <fullName evidence="6">Mutator family transposase</fullName>
    </recommendedName>
</protein>
<keyword evidence="6" id="KW-0814">Transposable element</keyword>
<comment type="function">
    <text evidence="1 6">Required for the transposition of the insertion element.</text>
</comment>
<dbReference type="GO" id="GO:0003677">
    <property type="term" value="F:DNA binding"/>
    <property type="evidence" value="ECO:0007669"/>
    <property type="project" value="UniProtKB-UniRule"/>
</dbReference>
<dbReference type="InterPro" id="IPR001207">
    <property type="entry name" value="Transposase_mutator"/>
</dbReference>
<keyword evidence="3 6" id="KW-0815">Transposition</keyword>